<dbReference type="InterPro" id="IPR036866">
    <property type="entry name" value="RibonucZ/Hydroxyglut_hydro"/>
</dbReference>
<dbReference type="InterPro" id="IPR045761">
    <property type="entry name" value="ODP_dom"/>
</dbReference>
<evidence type="ECO:0000259" key="1">
    <source>
        <dbReference type="Pfam" id="PF19583"/>
    </source>
</evidence>
<dbReference type="EMBL" id="CP104311">
    <property type="protein sequence ID" value="WWF02616.1"/>
    <property type="molecule type" value="Genomic_DNA"/>
</dbReference>
<reference evidence="2 3" key="1">
    <citation type="submission" date="2022-09" db="EMBL/GenBank/DDBJ databases">
        <authorList>
            <person name="Giprobiosintez L."/>
        </authorList>
    </citation>
    <scope>NUCLEOTIDE SEQUENCE [LARGE SCALE GENOMIC DNA]</scope>
    <source>
        <strain evidence="3">VKPM-B-12549 (GBS-15)</strain>
    </source>
</reference>
<dbReference type="Gene3D" id="3.60.15.10">
    <property type="entry name" value="Ribonuclease Z/Hydroxyacylglutathione hydrolase-like"/>
    <property type="match status" value="1"/>
</dbReference>
<dbReference type="Pfam" id="PF19583">
    <property type="entry name" value="ODP"/>
    <property type="match status" value="1"/>
</dbReference>
<accession>A0ABZ2F662</accession>
<protein>
    <recommendedName>
        <fullName evidence="1">ODP domain-containing protein</fullName>
    </recommendedName>
</protein>
<proteinExistence type="predicted"/>
<organism evidence="2 3">
    <name type="scientific">Methylococcus capsulatus</name>
    <dbReference type="NCBI Taxonomy" id="414"/>
    <lineage>
        <taxon>Bacteria</taxon>
        <taxon>Pseudomonadati</taxon>
        <taxon>Pseudomonadota</taxon>
        <taxon>Gammaproteobacteria</taxon>
        <taxon>Methylococcales</taxon>
        <taxon>Methylococcaceae</taxon>
        <taxon>Methylococcus</taxon>
    </lineage>
</organism>
<name>A0ABZ2F662_METCP</name>
<keyword evidence="3" id="KW-1185">Reference proteome</keyword>
<dbReference type="SUPFAM" id="SSF56281">
    <property type="entry name" value="Metallo-hydrolase/oxidoreductase"/>
    <property type="match status" value="1"/>
</dbReference>
<gene>
    <name evidence="2" type="ORF">N4J17_03100</name>
</gene>
<evidence type="ECO:0000313" key="2">
    <source>
        <dbReference type="EMBL" id="WWF02616.1"/>
    </source>
</evidence>
<sequence>MTITNKQSGTNVHEVAEGIYRTNTPVVSVGTAGFSFNQYLIVDDESLLFHTGPRKMFPLVHEAVAYVLPVERLRYIAFSHVEADERGSLNEWLGAAPHSLPLCGTMAAGVSVHDLADRAPHAVADGGLVPLGKHTVRWLDAPQLPHAWDCGFLMEDKTRQGHCSVATCSRRKALIFRPSRNRTFSGRARRFAMKWITPRTPKTPARCLRDWHRRTRRRSRACMAAHGVVMAEPATCSRRCAFFMIPPCFALRPGRVVQRRHVPRHSGRTLNRWAGSRRLGLDIGTNGHGVYHRQ</sequence>
<dbReference type="Proteomes" id="UP001359308">
    <property type="component" value="Chromosome"/>
</dbReference>
<dbReference type="RefSeq" id="WP_198323015.1">
    <property type="nucleotide sequence ID" value="NZ_CP104311.1"/>
</dbReference>
<feature type="domain" description="ODP" evidence="1">
    <location>
        <begin position="35"/>
        <end position="98"/>
    </location>
</feature>
<evidence type="ECO:0000313" key="3">
    <source>
        <dbReference type="Proteomes" id="UP001359308"/>
    </source>
</evidence>